<sequence>MSVRILLINTLKGLKGKVNSLMVQSDRVESMELDDNFLTDLASDNENGIFRKTWEIKWEKLINQLEMADGIKFHKIVSKVKTFYEKKVEAYFSNNLIAYRVDGIFKLNLHSHSVQSLLSIGKGKGKSKKEKKNSKEKMRKSGSSLEIGLSSQSLVSVELMVELMGSVNSFQISSYEPELFLGTMNRMFKPRILVLIFVSGKVVLTGAKVRSEIYEAFDKIYPILKGFCKQ</sequence>
<feature type="region of interest" description="Disordered" evidence="4">
    <location>
        <begin position="121"/>
        <end position="144"/>
    </location>
</feature>
<keyword evidence="3" id="KW-0804">Transcription</keyword>
<keyword evidence="6" id="KW-1185">Reference proteome</keyword>
<dbReference type="PRINTS" id="PR00686">
    <property type="entry name" value="TIFACTORIID"/>
</dbReference>
<dbReference type="Proteomes" id="UP000015104">
    <property type="component" value="Unassembled WGS sequence"/>
</dbReference>
<evidence type="ECO:0000256" key="3">
    <source>
        <dbReference type="ARBA" id="ARBA00023163"/>
    </source>
</evidence>
<dbReference type="Gene3D" id="3.30.310.10">
    <property type="entry name" value="TATA-Binding Protein"/>
    <property type="match status" value="1"/>
</dbReference>
<dbReference type="STRING" id="32264.T1KI61"/>
<dbReference type="InterPro" id="IPR012295">
    <property type="entry name" value="TBP_dom_sf"/>
</dbReference>
<organism evidence="5 6">
    <name type="scientific">Tetranychus urticae</name>
    <name type="common">Two-spotted spider mite</name>
    <dbReference type="NCBI Taxonomy" id="32264"/>
    <lineage>
        <taxon>Eukaryota</taxon>
        <taxon>Metazoa</taxon>
        <taxon>Ecdysozoa</taxon>
        <taxon>Arthropoda</taxon>
        <taxon>Chelicerata</taxon>
        <taxon>Arachnida</taxon>
        <taxon>Acari</taxon>
        <taxon>Acariformes</taxon>
        <taxon>Trombidiformes</taxon>
        <taxon>Prostigmata</taxon>
        <taxon>Eleutherengona</taxon>
        <taxon>Raphignathae</taxon>
        <taxon>Tetranychoidea</taxon>
        <taxon>Tetranychidae</taxon>
        <taxon>Tetranychus</taxon>
    </lineage>
</organism>
<evidence type="ECO:0008006" key="7">
    <source>
        <dbReference type="Google" id="ProtNLM"/>
    </source>
</evidence>
<dbReference type="SUPFAM" id="SSF55945">
    <property type="entry name" value="TATA-box binding protein-like"/>
    <property type="match status" value="1"/>
</dbReference>
<dbReference type="Pfam" id="PF00352">
    <property type="entry name" value="TBP"/>
    <property type="match status" value="1"/>
</dbReference>
<comment type="similarity">
    <text evidence="1">Belongs to the TBP family.</text>
</comment>
<feature type="compositionally biased region" description="Basic residues" evidence="4">
    <location>
        <begin position="123"/>
        <end position="140"/>
    </location>
</feature>
<evidence type="ECO:0000256" key="1">
    <source>
        <dbReference type="ARBA" id="ARBA00005560"/>
    </source>
</evidence>
<reference evidence="5" key="2">
    <citation type="submission" date="2015-06" db="UniProtKB">
        <authorList>
            <consortium name="EnsemblMetazoa"/>
        </authorList>
    </citation>
    <scope>IDENTIFICATION</scope>
</reference>
<dbReference type="EMBL" id="CAEY01000109">
    <property type="status" value="NOT_ANNOTATED_CDS"/>
    <property type="molecule type" value="Genomic_DNA"/>
</dbReference>
<evidence type="ECO:0000313" key="5">
    <source>
        <dbReference type="EnsemblMetazoa" id="tetur12g00190.1"/>
    </source>
</evidence>
<name>T1KI61_TETUR</name>
<dbReference type="GO" id="GO:0003677">
    <property type="term" value="F:DNA binding"/>
    <property type="evidence" value="ECO:0007669"/>
    <property type="project" value="UniProtKB-KW"/>
</dbReference>
<dbReference type="PANTHER" id="PTHR10126">
    <property type="entry name" value="TATA-BOX BINDING PROTEIN"/>
    <property type="match status" value="1"/>
</dbReference>
<evidence type="ECO:0000256" key="4">
    <source>
        <dbReference type="SAM" id="MobiDB-lite"/>
    </source>
</evidence>
<dbReference type="InterPro" id="IPR000814">
    <property type="entry name" value="TBP"/>
</dbReference>
<dbReference type="HOGENOM" id="CLU_1206151_0_0_1"/>
<keyword evidence="2" id="KW-0238">DNA-binding</keyword>
<accession>T1KI61</accession>
<evidence type="ECO:0000313" key="6">
    <source>
        <dbReference type="Proteomes" id="UP000015104"/>
    </source>
</evidence>
<dbReference type="GO" id="GO:0006352">
    <property type="term" value="P:DNA-templated transcription initiation"/>
    <property type="evidence" value="ECO:0007669"/>
    <property type="project" value="InterPro"/>
</dbReference>
<dbReference type="EnsemblMetazoa" id="tetur12g00190.1">
    <property type="protein sequence ID" value="tetur12g00190.1"/>
    <property type="gene ID" value="tetur12g00190"/>
</dbReference>
<evidence type="ECO:0000256" key="2">
    <source>
        <dbReference type="ARBA" id="ARBA00023125"/>
    </source>
</evidence>
<dbReference type="eggNOG" id="KOG3302">
    <property type="taxonomic scope" value="Eukaryota"/>
</dbReference>
<protein>
    <recommendedName>
        <fullName evidence="7">TATA-box binding protein</fullName>
    </recommendedName>
</protein>
<reference evidence="6" key="1">
    <citation type="submission" date="2011-08" db="EMBL/GenBank/DDBJ databases">
        <authorList>
            <person name="Rombauts S."/>
        </authorList>
    </citation>
    <scope>NUCLEOTIDE SEQUENCE</scope>
    <source>
        <strain evidence="6">London</strain>
    </source>
</reference>
<dbReference type="AlphaFoldDB" id="T1KI61"/>
<proteinExistence type="inferred from homology"/>